<dbReference type="Pfam" id="PF22664">
    <property type="entry name" value="TRI-like_N"/>
    <property type="match status" value="1"/>
</dbReference>
<feature type="non-terminal residue" evidence="3">
    <location>
        <position position="429"/>
    </location>
</feature>
<dbReference type="Gene3D" id="3.30.559.10">
    <property type="entry name" value="Chloramphenicol acetyltransferase-like domain"/>
    <property type="match status" value="2"/>
</dbReference>
<dbReference type="eggNOG" id="ENOG502SK3E">
    <property type="taxonomic scope" value="Eukaryota"/>
</dbReference>
<dbReference type="VEuPathDB" id="FungiDB:TRIVIDRAFT_135625"/>
<dbReference type="OrthoDB" id="1862401at2759"/>
<dbReference type="OMA" id="NDQIMPR"/>
<keyword evidence="1" id="KW-0808">Transferase</keyword>
<proteinExistence type="predicted"/>
<dbReference type="GO" id="GO:0044550">
    <property type="term" value="P:secondary metabolite biosynthetic process"/>
    <property type="evidence" value="ECO:0007669"/>
    <property type="project" value="TreeGrafter"/>
</dbReference>
<dbReference type="Proteomes" id="UP000007115">
    <property type="component" value="Unassembled WGS sequence"/>
</dbReference>
<dbReference type="PANTHER" id="PTHR31642">
    <property type="entry name" value="TRICHOTHECENE 3-O-ACETYLTRANSFERASE"/>
    <property type="match status" value="1"/>
</dbReference>
<dbReference type="RefSeq" id="XP_013957285.1">
    <property type="nucleotide sequence ID" value="XM_014101810.2"/>
</dbReference>
<dbReference type="GeneID" id="25787672"/>
<dbReference type="InterPro" id="IPR054710">
    <property type="entry name" value="Tri101-like_N"/>
</dbReference>
<gene>
    <name evidence="3" type="ORF">TRIVIDRAFT_135625</name>
</gene>
<dbReference type="Pfam" id="PF02458">
    <property type="entry name" value="Transferase"/>
    <property type="match status" value="1"/>
</dbReference>
<dbReference type="HOGENOM" id="CLU_026450_5_0_1"/>
<dbReference type="AlphaFoldDB" id="G9MT45"/>
<evidence type="ECO:0000256" key="1">
    <source>
        <dbReference type="ARBA" id="ARBA00022679"/>
    </source>
</evidence>
<protein>
    <recommendedName>
        <fullName evidence="2">Trichothecene 3-O-acetyltransferase-like N-terminal domain-containing protein</fullName>
    </recommendedName>
</protein>
<dbReference type="STRING" id="413071.G9MT45"/>
<dbReference type="PANTHER" id="PTHR31642:SF310">
    <property type="entry name" value="FATTY ALCOHOL:CAFFEOYL-COA ACYLTRANSFERASE"/>
    <property type="match status" value="1"/>
</dbReference>
<dbReference type="GO" id="GO:0016747">
    <property type="term" value="F:acyltransferase activity, transferring groups other than amino-acyl groups"/>
    <property type="evidence" value="ECO:0007669"/>
    <property type="project" value="TreeGrafter"/>
</dbReference>
<evidence type="ECO:0000313" key="3">
    <source>
        <dbReference type="EMBL" id="EHK23087.1"/>
    </source>
</evidence>
<accession>G9MT45</accession>
<sequence length="429" mass="47201">MDGHLRVERLSPFDLLMPRTYVRMLLVFRTSASVATVSERLNIGLATLSKQAPWITGRVFPTTPVSSEPQRLELRWKVEAGPLVLADVGSIAESYEALSEAGMPPSAFPPSVWPLDDMDEDTFSREGALVFGASVFGFADYQGIGLGICMHHNVTDATGLTEIIKVWAGNILASEPITLPPLTGRIEYLRAALSDKIEKASNKPLDNLIRELQSILGDSASKPITTNTLLCGVLWSAITRARMQRMLARPTTESSRLIMATNARRHIGSGSFGSNSDYLGNAVLYSLATSTLGDLSVSQPSLTQALAKICDVVAASQSRIDVDHVSEVYSLTERMEDYRAIFPGWDLFGSRDLVITSWANLDIYKADFGPELGTLEFIRPPFSEAADGVCIVMPRRRNIDDEKLDVMVMLRKDDLDSLEKDDRWKTLVG</sequence>
<dbReference type="EMBL" id="ABDF02000006">
    <property type="protein sequence ID" value="EHK23087.1"/>
    <property type="molecule type" value="Genomic_DNA"/>
</dbReference>
<dbReference type="InParanoid" id="G9MT45"/>
<keyword evidence="4" id="KW-1185">Reference proteome</keyword>
<dbReference type="InterPro" id="IPR023213">
    <property type="entry name" value="CAT-like_dom_sf"/>
</dbReference>
<comment type="caution">
    <text evidence="3">The sequence shown here is derived from an EMBL/GenBank/DDBJ whole genome shotgun (WGS) entry which is preliminary data.</text>
</comment>
<name>G9MT45_HYPVG</name>
<reference evidence="3 4" key="1">
    <citation type="journal article" date="2011" name="Genome Biol.">
        <title>Comparative genome sequence analysis underscores mycoparasitism as the ancestral life style of Trichoderma.</title>
        <authorList>
            <person name="Kubicek C.P."/>
            <person name="Herrera-Estrella A."/>
            <person name="Seidl-Seiboth V."/>
            <person name="Martinez D.A."/>
            <person name="Druzhinina I.S."/>
            <person name="Thon M."/>
            <person name="Zeilinger S."/>
            <person name="Casas-Flores S."/>
            <person name="Horwitz B.A."/>
            <person name="Mukherjee P.K."/>
            <person name="Mukherjee M."/>
            <person name="Kredics L."/>
            <person name="Alcaraz L.D."/>
            <person name="Aerts A."/>
            <person name="Antal Z."/>
            <person name="Atanasova L."/>
            <person name="Cervantes-Badillo M.G."/>
            <person name="Challacombe J."/>
            <person name="Chertkov O."/>
            <person name="McCluskey K."/>
            <person name="Coulpier F."/>
            <person name="Deshpande N."/>
            <person name="von Doehren H."/>
            <person name="Ebbole D.J."/>
            <person name="Esquivel-Naranjo E.U."/>
            <person name="Fekete E."/>
            <person name="Flipphi M."/>
            <person name="Glaser F."/>
            <person name="Gomez-Rodriguez E.Y."/>
            <person name="Gruber S."/>
            <person name="Han C."/>
            <person name="Henrissat B."/>
            <person name="Hermosa R."/>
            <person name="Hernandez-Onate M."/>
            <person name="Karaffa L."/>
            <person name="Kosti I."/>
            <person name="Le Crom S."/>
            <person name="Lindquist E."/>
            <person name="Lucas S."/>
            <person name="Luebeck M."/>
            <person name="Luebeck P.S."/>
            <person name="Margeot A."/>
            <person name="Metz B."/>
            <person name="Misra M."/>
            <person name="Nevalainen H."/>
            <person name="Omann M."/>
            <person name="Packer N."/>
            <person name="Perrone G."/>
            <person name="Uresti-Rivera E.E."/>
            <person name="Salamov A."/>
            <person name="Schmoll M."/>
            <person name="Seiboth B."/>
            <person name="Shapiro H."/>
            <person name="Sukno S."/>
            <person name="Tamayo-Ramos J.A."/>
            <person name="Tisch D."/>
            <person name="Wiest A."/>
            <person name="Wilkinson H.H."/>
            <person name="Zhang M."/>
            <person name="Coutinho P.M."/>
            <person name="Kenerley C.M."/>
            <person name="Monte E."/>
            <person name="Baker S.E."/>
            <person name="Grigoriev I.V."/>
        </authorList>
    </citation>
    <scope>NUCLEOTIDE SEQUENCE [LARGE SCALE GENOMIC DNA]</scope>
    <source>
        <strain evidence="4">Gv29-8 / FGSC 10586</strain>
    </source>
</reference>
<evidence type="ECO:0000259" key="2">
    <source>
        <dbReference type="Pfam" id="PF22664"/>
    </source>
</evidence>
<dbReference type="InterPro" id="IPR050317">
    <property type="entry name" value="Plant_Fungal_Acyltransferase"/>
</dbReference>
<evidence type="ECO:0000313" key="4">
    <source>
        <dbReference type="Proteomes" id="UP000007115"/>
    </source>
</evidence>
<feature type="domain" description="Trichothecene 3-O-acetyltransferase-like N-terminal" evidence="2">
    <location>
        <begin position="21"/>
        <end position="166"/>
    </location>
</feature>
<organism evidence="3 4">
    <name type="scientific">Hypocrea virens (strain Gv29-8 / FGSC 10586)</name>
    <name type="common">Gliocladium virens</name>
    <name type="synonym">Trichoderma virens</name>
    <dbReference type="NCBI Taxonomy" id="413071"/>
    <lineage>
        <taxon>Eukaryota</taxon>
        <taxon>Fungi</taxon>
        <taxon>Dikarya</taxon>
        <taxon>Ascomycota</taxon>
        <taxon>Pezizomycotina</taxon>
        <taxon>Sordariomycetes</taxon>
        <taxon>Hypocreomycetidae</taxon>
        <taxon>Hypocreales</taxon>
        <taxon>Hypocreaceae</taxon>
        <taxon>Trichoderma</taxon>
    </lineage>
</organism>